<dbReference type="GO" id="GO:0016787">
    <property type="term" value="F:hydrolase activity"/>
    <property type="evidence" value="ECO:0007669"/>
    <property type="project" value="UniProtKB-KW"/>
</dbReference>
<dbReference type="PRINTS" id="PR00502">
    <property type="entry name" value="NUDIXFAMILY"/>
</dbReference>
<dbReference type="Pfam" id="PF00293">
    <property type="entry name" value="NUDIX"/>
    <property type="match status" value="1"/>
</dbReference>
<keyword evidence="1 3" id="KW-0378">Hydrolase</keyword>
<protein>
    <submittedName>
        <fullName evidence="3">NUDIX hydrolase</fullName>
    </submittedName>
</protein>
<evidence type="ECO:0000313" key="4">
    <source>
        <dbReference type="Proteomes" id="UP000030121"/>
    </source>
</evidence>
<dbReference type="RefSeq" id="WP_026981561.1">
    <property type="nucleotide sequence ID" value="NZ_JRLW01000004.1"/>
</dbReference>
<dbReference type="AlphaFoldDB" id="A0A0A2MCK9"/>
<reference evidence="3 4" key="1">
    <citation type="submission" date="2013-09" db="EMBL/GenBank/DDBJ databases">
        <authorList>
            <person name="Zeng Z."/>
            <person name="Chen C."/>
        </authorList>
    </citation>
    <scope>NUCLEOTIDE SEQUENCE [LARGE SCALE GENOMIC DNA]</scope>
    <source>
        <strain evidence="3 4">GH29-5</strain>
    </source>
</reference>
<dbReference type="PROSITE" id="PS51462">
    <property type="entry name" value="NUDIX"/>
    <property type="match status" value="1"/>
</dbReference>
<sequence>MRTSKIFVTVDAVILRKSSDYELLLIKRKNEPFKDCWALPGGFVDENEDLKAAAIRELEEETQIRVTDLEQVGAFGKPFRDPRSHVVSVAYFGIVPDNTIAVAADDAKETGWFAVKDLPKMAFDHEEIVTLSLQKFAL</sequence>
<keyword evidence="4" id="KW-1185">Reference proteome</keyword>
<dbReference type="SUPFAM" id="SSF55811">
    <property type="entry name" value="Nudix"/>
    <property type="match status" value="1"/>
</dbReference>
<gene>
    <name evidence="3" type="ORF">Q764_05240</name>
</gene>
<comment type="caution">
    <text evidence="3">The sequence shown here is derived from an EMBL/GenBank/DDBJ whole genome shotgun (WGS) entry which is preliminary data.</text>
</comment>
<organism evidence="3 4">
    <name type="scientific">Flavobacterium suncheonense GH29-5 = DSM 17707</name>
    <dbReference type="NCBI Taxonomy" id="1121899"/>
    <lineage>
        <taxon>Bacteria</taxon>
        <taxon>Pseudomonadati</taxon>
        <taxon>Bacteroidota</taxon>
        <taxon>Flavobacteriia</taxon>
        <taxon>Flavobacteriales</taxon>
        <taxon>Flavobacteriaceae</taxon>
        <taxon>Flavobacterium</taxon>
    </lineage>
</organism>
<accession>A0A0A2MCK9</accession>
<dbReference type="PANTHER" id="PTHR43736">
    <property type="entry name" value="ADP-RIBOSE PYROPHOSPHATASE"/>
    <property type="match status" value="1"/>
</dbReference>
<feature type="domain" description="Nudix hydrolase" evidence="2">
    <location>
        <begin position="5"/>
        <end position="135"/>
    </location>
</feature>
<evidence type="ECO:0000256" key="1">
    <source>
        <dbReference type="ARBA" id="ARBA00022801"/>
    </source>
</evidence>
<dbReference type="STRING" id="1121899.GCA_000430025_01330"/>
<dbReference type="Gene3D" id="3.90.79.10">
    <property type="entry name" value="Nucleoside Triphosphate Pyrophosphohydrolase"/>
    <property type="match status" value="1"/>
</dbReference>
<evidence type="ECO:0000259" key="2">
    <source>
        <dbReference type="PROSITE" id="PS51462"/>
    </source>
</evidence>
<dbReference type="InterPro" id="IPR000086">
    <property type="entry name" value="NUDIX_hydrolase_dom"/>
</dbReference>
<evidence type="ECO:0000313" key="3">
    <source>
        <dbReference type="EMBL" id="KGO90014.1"/>
    </source>
</evidence>
<dbReference type="InterPro" id="IPR015797">
    <property type="entry name" value="NUDIX_hydrolase-like_dom_sf"/>
</dbReference>
<dbReference type="eggNOG" id="COG1051">
    <property type="taxonomic scope" value="Bacteria"/>
</dbReference>
<dbReference type="CDD" id="cd18873">
    <property type="entry name" value="NUDIX_NadM_like"/>
    <property type="match status" value="1"/>
</dbReference>
<dbReference type="InterPro" id="IPR020476">
    <property type="entry name" value="Nudix_hydrolase"/>
</dbReference>
<dbReference type="Proteomes" id="UP000030121">
    <property type="component" value="Unassembled WGS sequence"/>
</dbReference>
<proteinExistence type="predicted"/>
<dbReference type="PANTHER" id="PTHR43736:SF5">
    <property type="entry name" value="NUDIX HYDROLASE DOMAIN-CONTAINING PROTEIN"/>
    <property type="match status" value="1"/>
</dbReference>
<dbReference type="OrthoDB" id="9786141at2"/>
<dbReference type="EMBL" id="JRLW01000004">
    <property type="protein sequence ID" value="KGO90014.1"/>
    <property type="molecule type" value="Genomic_DNA"/>
</dbReference>
<name>A0A0A2MCK9_9FLAO</name>